<accession>A0A518GYL4</accession>
<proteinExistence type="predicted"/>
<dbReference type="RefSeq" id="WP_145268032.1">
    <property type="nucleotide sequence ID" value="NZ_CP036426.1"/>
</dbReference>
<name>A0A518GYL4_9BACT</name>
<gene>
    <name evidence="3" type="ORF">ElP_15640</name>
</gene>
<dbReference type="OrthoDB" id="8526978at2"/>
<protein>
    <submittedName>
        <fullName evidence="3">Amino acid kinase family protein</fullName>
    </submittedName>
</protein>
<dbReference type="InterPro" id="IPR001048">
    <property type="entry name" value="Asp/Glu/Uridylate_kinase"/>
</dbReference>
<keyword evidence="3" id="KW-0418">Kinase</keyword>
<dbReference type="Pfam" id="PF00696">
    <property type="entry name" value="AA_kinase"/>
    <property type="match status" value="1"/>
</dbReference>
<dbReference type="InterPro" id="IPR036393">
    <property type="entry name" value="AceGlu_kinase-like_sf"/>
</dbReference>
<dbReference type="KEGG" id="tpla:ElP_15640"/>
<feature type="compositionally biased region" description="Pro residues" evidence="1">
    <location>
        <begin position="1"/>
        <end position="11"/>
    </location>
</feature>
<evidence type="ECO:0000256" key="1">
    <source>
        <dbReference type="SAM" id="MobiDB-lite"/>
    </source>
</evidence>
<feature type="region of interest" description="Disordered" evidence="1">
    <location>
        <begin position="1"/>
        <end position="29"/>
    </location>
</feature>
<feature type="domain" description="Aspartate/glutamate/uridylate kinase" evidence="2">
    <location>
        <begin position="39"/>
        <end position="185"/>
    </location>
</feature>
<reference evidence="3 4" key="1">
    <citation type="submission" date="2019-02" db="EMBL/GenBank/DDBJ databases">
        <title>Deep-cultivation of Planctomycetes and their phenomic and genomic characterization uncovers novel biology.</title>
        <authorList>
            <person name="Wiegand S."/>
            <person name="Jogler M."/>
            <person name="Boedeker C."/>
            <person name="Pinto D."/>
            <person name="Vollmers J."/>
            <person name="Rivas-Marin E."/>
            <person name="Kohn T."/>
            <person name="Peeters S.H."/>
            <person name="Heuer A."/>
            <person name="Rast P."/>
            <person name="Oberbeckmann S."/>
            <person name="Bunk B."/>
            <person name="Jeske O."/>
            <person name="Meyerdierks A."/>
            <person name="Storesund J.E."/>
            <person name="Kallscheuer N."/>
            <person name="Luecker S."/>
            <person name="Lage O.M."/>
            <person name="Pohl T."/>
            <person name="Merkel B.J."/>
            <person name="Hornburger P."/>
            <person name="Mueller R.-W."/>
            <person name="Bruemmer F."/>
            <person name="Labrenz M."/>
            <person name="Spormann A.M."/>
            <person name="Op den Camp H."/>
            <person name="Overmann J."/>
            <person name="Amann R."/>
            <person name="Jetten M.S.M."/>
            <person name="Mascher T."/>
            <person name="Medema M.H."/>
            <person name="Devos D.P."/>
            <person name="Kaster A.-K."/>
            <person name="Ovreas L."/>
            <person name="Rohde M."/>
            <person name="Galperin M.Y."/>
            <person name="Jogler C."/>
        </authorList>
    </citation>
    <scope>NUCLEOTIDE SEQUENCE [LARGE SCALE GENOMIC DNA]</scope>
    <source>
        <strain evidence="3 4">ElP</strain>
    </source>
</reference>
<keyword evidence="3" id="KW-0808">Transferase</keyword>
<dbReference type="EMBL" id="CP036426">
    <property type="protein sequence ID" value="QDV33688.1"/>
    <property type="molecule type" value="Genomic_DNA"/>
</dbReference>
<evidence type="ECO:0000259" key="2">
    <source>
        <dbReference type="Pfam" id="PF00696"/>
    </source>
</evidence>
<dbReference type="AlphaFoldDB" id="A0A518GYL4"/>
<dbReference type="Gene3D" id="3.40.1160.10">
    <property type="entry name" value="Acetylglutamate kinase-like"/>
    <property type="match status" value="1"/>
</dbReference>
<dbReference type="SUPFAM" id="SSF53633">
    <property type="entry name" value="Carbamate kinase-like"/>
    <property type="match status" value="1"/>
</dbReference>
<organism evidence="3 4">
    <name type="scientific">Tautonia plasticadhaerens</name>
    <dbReference type="NCBI Taxonomy" id="2527974"/>
    <lineage>
        <taxon>Bacteria</taxon>
        <taxon>Pseudomonadati</taxon>
        <taxon>Planctomycetota</taxon>
        <taxon>Planctomycetia</taxon>
        <taxon>Isosphaerales</taxon>
        <taxon>Isosphaeraceae</taxon>
        <taxon>Tautonia</taxon>
    </lineage>
</organism>
<sequence length="233" mass="24003">MGSRPADPPSRPTARGGPSPASLPPSPGPLPIHAFPPPIVVKVGGSLLDWPGLPDALPALLGSLANPRAVLVVGGGSIVDMLRRLDRTHRLGEERSHALALRAMDLTAQLLAALVPGLAVVDEVDALGPSWGRGEIPVLAPRRTLDAEDRSSADPLPHHWDVTSDSIAARLAVRLGAPGLVLLKSASAPPGLDREGAAALGLVDPGFPAVSRSIPRVTLINLRDPDSPPAPLP</sequence>
<keyword evidence="4" id="KW-1185">Reference proteome</keyword>
<dbReference type="GO" id="GO:0016301">
    <property type="term" value="F:kinase activity"/>
    <property type="evidence" value="ECO:0007669"/>
    <property type="project" value="UniProtKB-KW"/>
</dbReference>
<evidence type="ECO:0000313" key="3">
    <source>
        <dbReference type="EMBL" id="QDV33688.1"/>
    </source>
</evidence>
<evidence type="ECO:0000313" key="4">
    <source>
        <dbReference type="Proteomes" id="UP000317835"/>
    </source>
</evidence>
<dbReference type="Proteomes" id="UP000317835">
    <property type="component" value="Chromosome"/>
</dbReference>